<dbReference type="InterPro" id="IPR050131">
    <property type="entry name" value="Peptidase_S8_subtilisin-like"/>
</dbReference>
<reference evidence="7 8" key="1">
    <citation type="submission" date="2015-07" db="EMBL/GenBank/DDBJ databases">
        <authorList>
            <person name="Ju K.-S."/>
            <person name="Doroghazi J.R."/>
            <person name="Metcalf W.W."/>
        </authorList>
    </citation>
    <scope>NUCLEOTIDE SEQUENCE [LARGE SCALE GENOMIC DNA]</scope>
    <source>
        <strain evidence="7 8">NRRL B-3589</strain>
    </source>
</reference>
<dbReference type="InterPro" id="IPR023828">
    <property type="entry name" value="Peptidase_S8_Ser-AS"/>
</dbReference>
<sequence>GDKTLFVVAAGNTGPAKPSVTSPGCVPDVLTVGAVDRDDTTAQFSSRGPVLTTHTLKPEIAAPGVGISAAAAGGRGVYAYQTMSGTSMATPHVAGAAAIVRQAHPGWTAQQVKAALVGSAQTGGKVGGADETGGGRLDAGAAHRQKVLAAPAVQGGDFSWPQDPSDRTSVDVPYTNTTGSAIRLELSVSGVRGNDGSAVRSDVARIGQRQITVPAGGTVRVPLRLDPGARLNHAQYGDVSGRILAKGKGVRVSVPFTLYIQPQTVTLRVKLIDRDGAPARGASSLDVVSTDASTGEQRVNDGAKEQIFHVRPGDYLLSSFVTSGVDDANYGAESVSYLAHPQLSLTKDTTVVLDARKAHRLTVRTDRKAEVRRTVLSYGRWWDDTWAMSGSLSAPGDVKGVYASVTGRAQDGGYEFSSNWRAYGFDAKGPYVYNLSYPERGPIGSDRAYHTRDKKLAAVTARWNAVGQAADYADIVTLRPAWNPAAAIGIGSFDTVHAPGTRTEFYTPGDGTWQHMAQTTFPFAAVLQDQDRTYRPGERRSEEWYRGVLRPDAPRDAQGKPVLAAERQGGRMGVQPAFWNDGSGDHWSYGGSFGDIGNMTLRRNGQTIGESPYPYGVFDVPDGDAAYELQLKTTKLPSSDRNWLRSTDTTTTWSFRSRLEPDVYSRGLPLLFPAYDLPADGLNTLPAARGQHIRLSADGHAGYRPGKITKASLSYSYDNGTTWTTAKTSHTGGTWSAAVDHTGAAGKPVTLKVSLTDAKGNSVTQTITRAYDVR</sequence>
<dbReference type="InterPro" id="IPR036852">
    <property type="entry name" value="Peptidase_S8/S53_dom_sf"/>
</dbReference>
<accession>A0ABR5J3V6</accession>
<dbReference type="PANTHER" id="PTHR43806">
    <property type="entry name" value="PEPTIDASE S8"/>
    <property type="match status" value="1"/>
</dbReference>
<dbReference type="EMBL" id="LGUT01001856">
    <property type="protein sequence ID" value="KOG88095.1"/>
    <property type="molecule type" value="Genomic_DNA"/>
</dbReference>
<dbReference type="PROSITE" id="PS51892">
    <property type="entry name" value="SUBTILASE"/>
    <property type="match status" value="1"/>
</dbReference>
<evidence type="ECO:0000256" key="1">
    <source>
        <dbReference type="ARBA" id="ARBA00011073"/>
    </source>
</evidence>
<keyword evidence="4" id="KW-0720">Serine protease</keyword>
<dbReference type="Pfam" id="PF00082">
    <property type="entry name" value="Peptidase_S8"/>
    <property type="match status" value="1"/>
</dbReference>
<evidence type="ECO:0000256" key="2">
    <source>
        <dbReference type="ARBA" id="ARBA00022670"/>
    </source>
</evidence>
<dbReference type="Proteomes" id="UP000037020">
    <property type="component" value="Unassembled WGS sequence"/>
</dbReference>
<proteinExistence type="inferred from homology"/>
<comment type="caution">
    <text evidence="7">The sequence shown here is derived from an EMBL/GenBank/DDBJ whole genome shotgun (WGS) entry which is preliminary data.</text>
</comment>
<evidence type="ECO:0000313" key="8">
    <source>
        <dbReference type="Proteomes" id="UP000037020"/>
    </source>
</evidence>
<comment type="similarity">
    <text evidence="1 5">Belongs to the peptidase S8 family.</text>
</comment>
<dbReference type="SUPFAM" id="SSF50939">
    <property type="entry name" value="Sialidases"/>
    <property type="match status" value="1"/>
</dbReference>
<feature type="non-terminal residue" evidence="7">
    <location>
        <position position="1"/>
    </location>
</feature>
<dbReference type="InterPro" id="IPR000209">
    <property type="entry name" value="Peptidase_S8/S53_dom"/>
</dbReference>
<keyword evidence="3" id="KW-0378">Hydrolase</keyword>
<evidence type="ECO:0000259" key="6">
    <source>
        <dbReference type="Pfam" id="PF00082"/>
    </source>
</evidence>
<dbReference type="Gene3D" id="3.40.50.200">
    <property type="entry name" value="Peptidase S8/S53 domain"/>
    <property type="match status" value="1"/>
</dbReference>
<keyword evidence="2" id="KW-0645">Protease</keyword>
<gene>
    <name evidence="7" type="ORF">ADK38_21690</name>
</gene>
<evidence type="ECO:0000256" key="4">
    <source>
        <dbReference type="ARBA" id="ARBA00022825"/>
    </source>
</evidence>
<keyword evidence="8" id="KW-1185">Reference proteome</keyword>
<comment type="caution">
    <text evidence="5">Lacks conserved residue(s) required for the propagation of feature annotation.</text>
</comment>
<organism evidence="7 8">
    <name type="scientific">Streptomyces varsoviensis</name>
    <dbReference type="NCBI Taxonomy" id="67373"/>
    <lineage>
        <taxon>Bacteria</taxon>
        <taxon>Bacillati</taxon>
        <taxon>Actinomycetota</taxon>
        <taxon>Actinomycetes</taxon>
        <taxon>Kitasatosporales</taxon>
        <taxon>Streptomycetaceae</taxon>
        <taxon>Streptomyces</taxon>
    </lineage>
</organism>
<name>A0ABR5J3V6_9ACTN</name>
<protein>
    <submittedName>
        <fullName evidence="7">Peptidase</fullName>
    </submittedName>
</protein>
<evidence type="ECO:0000313" key="7">
    <source>
        <dbReference type="EMBL" id="KOG88095.1"/>
    </source>
</evidence>
<evidence type="ECO:0000256" key="5">
    <source>
        <dbReference type="PROSITE-ProRule" id="PRU01240"/>
    </source>
</evidence>
<dbReference type="PANTHER" id="PTHR43806:SF65">
    <property type="entry name" value="SERINE PROTEASE APRX"/>
    <property type="match status" value="1"/>
</dbReference>
<evidence type="ECO:0000256" key="3">
    <source>
        <dbReference type="ARBA" id="ARBA00022801"/>
    </source>
</evidence>
<dbReference type="InterPro" id="IPR036278">
    <property type="entry name" value="Sialidase_sf"/>
</dbReference>
<dbReference type="PROSITE" id="PS00138">
    <property type="entry name" value="SUBTILASE_SER"/>
    <property type="match status" value="1"/>
</dbReference>
<feature type="domain" description="Peptidase S8/S53" evidence="6">
    <location>
        <begin position="4"/>
        <end position="126"/>
    </location>
</feature>
<dbReference type="SUPFAM" id="SSF52743">
    <property type="entry name" value="Subtilisin-like"/>
    <property type="match status" value="1"/>
</dbReference>